<organism evidence="4">
    <name type="scientific">Schistocephalus solidus</name>
    <name type="common">Tapeworm</name>
    <dbReference type="NCBI Taxonomy" id="70667"/>
    <lineage>
        <taxon>Eukaryota</taxon>
        <taxon>Metazoa</taxon>
        <taxon>Spiralia</taxon>
        <taxon>Lophotrochozoa</taxon>
        <taxon>Platyhelminthes</taxon>
        <taxon>Cestoda</taxon>
        <taxon>Eucestoda</taxon>
        <taxon>Diphyllobothriidea</taxon>
        <taxon>Diphyllobothriidae</taxon>
        <taxon>Schistocephalus</taxon>
    </lineage>
</organism>
<protein>
    <submittedName>
        <fullName evidence="2 4">Uncharacterized protein</fullName>
    </submittedName>
</protein>
<dbReference type="WBParaSite" id="SSLN_0000321201-mRNA-1">
    <property type="protein sequence ID" value="SSLN_0000321201-mRNA-1"/>
    <property type="gene ID" value="SSLN_0000321201"/>
</dbReference>
<reference evidence="2 3" key="2">
    <citation type="submission" date="2018-11" db="EMBL/GenBank/DDBJ databases">
        <authorList>
            <consortium name="Pathogen Informatics"/>
        </authorList>
    </citation>
    <scope>NUCLEOTIDE SEQUENCE [LARGE SCALE GENOMIC DNA]</scope>
    <source>
        <strain evidence="2 3">NST_G2</strain>
    </source>
</reference>
<keyword evidence="3" id="KW-1185">Reference proteome</keyword>
<feature type="region of interest" description="Disordered" evidence="1">
    <location>
        <begin position="68"/>
        <end position="91"/>
    </location>
</feature>
<evidence type="ECO:0000256" key="1">
    <source>
        <dbReference type="SAM" id="MobiDB-lite"/>
    </source>
</evidence>
<evidence type="ECO:0000313" key="4">
    <source>
        <dbReference type="WBParaSite" id="SSLN_0000321201-mRNA-1"/>
    </source>
</evidence>
<dbReference type="AlphaFoldDB" id="A0A183SFW4"/>
<sequence>MLAPNDNEVGPLHSCCVRAVEVRGCGGDLRCCPGDGETTTVSTSHLHERAYTHETTNWRPMAPLASSVTKDGVGNETGVAVSGRPGGQIKN</sequence>
<evidence type="ECO:0000313" key="3">
    <source>
        <dbReference type="Proteomes" id="UP000275846"/>
    </source>
</evidence>
<reference evidence="4" key="1">
    <citation type="submission" date="2016-06" db="UniProtKB">
        <authorList>
            <consortium name="WormBaseParasite"/>
        </authorList>
    </citation>
    <scope>IDENTIFICATION</scope>
</reference>
<evidence type="ECO:0000313" key="2">
    <source>
        <dbReference type="EMBL" id="VDL89497.1"/>
    </source>
</evidence>
<gene>
    <name evidence="2" type="ORF">SSLN_LOCUS3112</name>
</gene>
<dbReference type="EMBL" id="UYSU01032433">
    <property type="protein sequence ID" value="VDL89497.1"/>
    <property type="molecule type" value="Genomic_DNA"/>
</dbReference>
<name>A0A183SFW4_SCHSO</name>
<accession>A0A183SFW4</accession>
<dbReference type="Proteomes" id="UP000275846">
    <property type="component" value="Unassembled WGS sequence"/>
</dbReference>
<dbReference type="OrthoDB" id="436405at2759"/>
<proteinExistence type="predicted"/>